<evidence type="ECO:0000313" key="1">
    <source>
        <dbReference type="EMBL" id="EXU75043.1"/>
    </source>
</evidence>
<protein>
    <submittedName>
        <fullName evidence="1">Uncharacterized protein</fullName>
    </submittedName>
</protein>
<name>A0A014N6K8_9GAMM</name>
<organism evidence="1 2">
    <name type="scientific">Erwinia mallotivora</name>
    <dbReference type="NCBI Taxonomy" id="69222"/>
    <lineage>
        <taxon>Bacteria</taxon>
        <taxon>Pseudomonadati</taxon>
        <taxon>Pseudomonadota</taxon>
        <taxon>Gammaproteobacteria</taxon>
        <taxon>Enterobacterales</taxon>
        <taxon>Erwiniaceae</taxon>
        <taxon>Erwinia</taxon>
    </lineage>
</organism>
<gene>
    <name evidence="1" type="ORF">BG55_13795</name>
</gene>
<comment type="caution">
    <text evidence="1">The sequence shown here is derived from an EMBL/GenBank/DDBJ whole genome shotgun (WGS) entry which is preliminary data.</text>
</comment>
<dbReference type="AlphaFoldDB" id="A0A014N6K8"/>
<accession>A0A014N6K8</accession>
<dbReference type="STRING" id="69222.BG55_13795"/>
<keyword evidence="2" id="KW-1185">Reference proteome</keyword>
<sequence length="62" mass="6828">MCKNKQGRAEEGIFIRAAPVLPDTVNFSDQTVHQTFGNGNAFSLIVAMGWSNGWPAGRQKYN</sequence>
<reference evidence="1 2" key="1">
    <citation type="submission" date="2014-02" db="EMBL/GenBank/DDBJ databases">
        <title>Draft genome of Erwinia mallotivora strain BT-MARDI, a papaya dieback pathogen.</title>
        <authorList>
            <person name="Redzuan R."/>
            <person name="Abu Bakar N."/>
            <person name="Badrun R."/>
            <person name="Mohd Raih M.F."/>
            <person name="Rozano L."/>
            <person name="Mat Amin N."/>
        </authorList>
    </citation>
    <scope>NUCLEOTIDE SEQUENCE [LARGE SCALE GENOMIC DNA]</scope>
    <source>
        <strain evidence="1 2">BT-MARDI</strain>
    </source>
</reference>
<dbReference type="EMBL" id="JFHN01000053">
    <property type="protein sequence ID" value="EXU75043.1"/>
    <property type="molecule type" value="Genomic_DNA"/>
</dbReference>
<dbReference type="Proteomes" id="UP000019918">
    <property type="component" value="Unassembled WGS sequence"/>
</dbReference>
<evidence type="ECO:0000313" key="2">
    <source>
        <dbReference type="Proteomes" id="UP000019918"/>
    </source>
</evidence>
<proteinExistence type="predicted"/>